<reference evidence="3" key="1">
    <citation type="submission" date="2023-07" db="EMBL/GenBank/DDBJ databases">
        <title>Sorghum-associated microbial communities from plants grown in Nebraska, USA.</title>
        <authorList>
            <person name="Schachtman D."/>
        </authorList>
    </citation>
    <scope>NUCLEOTIDE SEQUENCE</scope>
    <source>
        <strain evidence="3">DS3754</strain>
    </source>
</reference>
<dbReference type="RefSeq" id="WP_013542039.1">
    <property type="nucleotide sequence ID" value="NZ_JAUSRD010000025.1"/>
</dbReference>
<feature type="transmembrane region" description="Helical" evidence="2">
    <location>
        <begin position="12"/>
        <end position="36"/>
    </location>
</feature>
<sequence>MNMKLIRTILEIAAMPLFAVALFAAGLIAAFAHLLALPGLYLWERYQENKPLSPGRPSAGASKSPRGEKQR</sequence>
<keyword evidence="2" id="KW-0472">Membrane</keyword>
<proteinExistence type="predicted"/>
<evidence type="ECO:0000256" key="1">
    <source>
        <dbReference type="SAM" id="MobiDB-lite"/>
    </source>
</evidence>
<keyword evidence="2" id="KW-0812">Transmembrane</keyword>
<evidence type="ECO:0000313" key="3">
    <source>
        <dbReference type="EMBL" id="MDP9897218.1"/>
    </source>
</evidence>
<evidence type="ECO:0000313" key="4">
    <source>
        <dbReference type="Proteomes" id="UP001242045"/>
    </source>
</evidence>
<dbReference type="AlphaFoldDB" id="A0AAW8D995"/>
<evidence type="ECO:0000256" key="2">
    <source>
        <dbReference type="SAM" id="Phobius"/>
    </source>
</evidence>
<name>A0AAW8D995_9BURK</name>
<protein>
    <submittedName>
        <fullName evidence="3">Uncharacterized protein</fullName>
    </submittedName>
</protein>
<dbReference type="Proteomes" id="UP001242045">
    <property type="component" value="Unassembled WGS sequence"/>
</dbReference>
<feature type="region of interest" description="Disordered" evidence="1">
    <location>
        <begin position="50"/>
        <end position="71"/>
    </location>
</feature>
<dbReference type="EMBL" id="JAUSRD010000025">
    <property type="protein sequence ID" value="MDP9897218.1"/>
    <property type="molecule type" value="Genomic_DNA"/>
</dbReference>
<comment type="caution">
    <text evidence="3">The sequence shown here is derived from an EMBL/GenBank/DDBJ whole genome shotgun (WGS) entry which is preliminary data.</text>
</comment>
<gene>
    <name evidence="3" type="ORF">J2W31_006360</name>
</gene>
<accession>A0AAW8D995</accession>
<organism evidence="3 4">
    <name type="scientific">Variovorax boronicumulans</name>
    <dbReference type="NCBI Taxonomy" id="436515"/>
    <lineage>
        <taxon>Bacteria</taxon>
        <taxon>Pseudomonadati</taxon>
        <taxon>Pseudomonadota</taxon>
        <taxon>Betaproteobacteria</taxon>
        <taxon>Burkholderiales</taxon>
        <taxon>Comamonadaceae</taxon>
        <taxon>Variovorax</taxon>
    </lineage>
</organism>
<keyword evidence="2" id="KW-1133">Transmembrane helix</keyword>